<keyword evidence="3" id="KW-0067">ATP-binding</keyword>
<reference evidence="6" key="1">
    <citation type="submission" date="2025-08" db="UniProtKB">
        <authorList>
            <consortium name="Ensembl"/>
        </authorList>
    </citation>
    <scope>IDENTIFICATION</scope>
</reference>
<dbReference type="AlphaFoldDB" id="A0A8C7WS19"/>
<accession>A0A8C7WS19</accession>
<dbReference type="GO" id="GO:0005759">
    <property type="term" value="C:mitochondrial matrix"/>
    <property type="evidence" value="ECO:0007669"/>
    <property type="project" value="TreeGrafter"/>
</dbReference>
<reference evidence="6" key="2">
    <citation type="submission" date="2025-09" db="UniProtKB">
        <authorList>
            <consortium name="Ensembl"/>
        </authorList>
    </citation>
    <scope>IDENTIFICATION</scope>
</reference>
<dbReference type="InterPro" id="IPR002305">
    <property type="entry name" value="aa-tRNA-synth_Ic"/>
</dbReference>
<dbReference type="GO" id="GO:0005524">
    <property type="term" value="F:ATP binding"/>
    <property type="evidence" value="ECO:0007669"/>
    <property type="project" value="UniProtKB-KW"/>
</dbReference>
<keyword evidence="1" id="KW-0436">Ligase</keyword>
<evidence type="ECO:0000256" key="5">
    <source>
        <dbReference type="ARBA" id="ARBA00023146"/>
    </source>
</evidence>
<keyword evidence="4" id="KW-0648">Protein biosynthesis</keyword>
<sequence>LGCMTSMPRLRHLPQWKMKSGQKNEGSVGLFTYPVLQAADILLYHHENKENALNEK</sequence>
<protein>
    <submittedName>
        <fullName evidence="6">Uncharacterized protein</fullName>
    </submittedName>
</protein>
<dbReference type="InterPro" id="IPR014729">
    <property type="entry name" value="Rossmann-like_a/b/a_fold"/>
</dbReference>
<dbReference type="InterPro" id="IPR050203">
    <property type="entry name" value="Trp-tRNA_synthetase"/>
</dbReference>
<keyword evidence="2" id="KW-0547">Nucleotide-binding</keyword>
<dbReference type="GO" id="GO:0070183">
    <property type="term" value="P:mitochondrial tryptophanyl-tRNA aminoacylation"/>
    <property type="evidence" value="ECO:0007669"/>
    <property type="project" value="TreeGrafter"/>
</dbReference>
<dbReference type="PANTHER" id="PTHR43766:SF1">
    <property type="entry name" value="TRYPTOPHAN--TRNA LIGASE, MITOCHONDRIAL"/>
    <property type="match status" value="1"/>
</dbReference>
<name>A0A8C7WS19_9TELE</name>
<proteinExistence type="predicted"/>
<evidence type="ECO:0000256" key="4">
    <source>
        <dbReference type="ARBA" id="ARBA00022917"/>
    </source>
</evidence>
<keyword evidence="5" id="KW-0030">Aminoacyl-tRNA synthetase</keyword>
<dbReference type="Ensembl" id="ENSOSIT00000002688.1">
    <property type="protein sequence ID" value="ENSOSIP00000002510.1"/>
    <property type="gene ID" value="ENSOSIG00000001470.1"/>
</dbReference>
<evidence type="ECO:0000256" key="2">
    <source>
        <dbReference type="ARBA" id="ARBA00022741"/>
    </source>
</evidence>
<evidence type="ECO:0000313" key="7">
    <source>
        <dbReference type="Proteomes" id="UP000694383"/>
    </source>
</evidence>
<dbReference type="GeneTree" id="ENSGT00940000173428"/>
<evidence type="ECO:0000256" key="3">
    <source>
        <dbReference type="ARBA" id="ARBA00022840"/>
    </source>
</evidence>
<dbReference type="SUPFAM" id="SSF52374">
    <property type="entry name" value="Nucleotidylyl transferase"/>
    <property type="match status" value="1"/>
</dbReference>
<organism evidence="6 7">
    <name type="scientific">Oryzias sinensis</name>
    <name type="common">Chinese medaka</name>
    <dbReference type="NCBI Taxonomy" id="183150"/>
    <lineage>
        <taxon>Eukaryota</taxon>
        <taxon>Metazoa</taxon>
        <taxon>Chordata</taxon>
        <taxon>Craniata</taxon>
        <taxon>Vertebrata</taxon>
        <taxon>Euteleostomi</taxon>
        <taxon>Actinopterygii</taxon>
        <taxon>Neopterygii</taxon>
        <taxon>Teleostei</taxon>
        <taxon>Neoteleostei</taxon>
        <taxon>Acanthomorphata</taxon>
        <taxon>Ovalentaria</taxon>
        <taxon>Atherinomorphae</taxon>
        <taxon>Beloniformes</taxon>
        <taxon>Adrianichthyidae</taxon>
        <taxon>Oryziinae</taxon>
        <taxon>Oryzias</taxon>
    </lineage>
</organism>
<dbReference type="Gene3D" id="3.40.50.620">
    <property type="entry name" value="HUPs"/>
    <property type="match status" value="1"/>
</dbReference>
<dbReference type="Pfam" id="PF00579">
    <property type="entry name" value="tRNA-synt_1b"/>
    <property type="match status" value="1"/>
</dbReference>
<evidence type="ECO:0000313" key="6">
    <source>
        <dbReference type="Ensembl" id="ENSOSIP00000002510.1"/>
    </source>
</evidence>
<keyword evidence="7" id="KW-1185">Reference proteome</keyword>
<dbReference type="Proteomes" id="UP000694383">
    <property type="component" value="Unplaced"/>
</dbReference>
<dbReference type="PANTHER" id="PTHR43766">
    <property type="entry name" value="TRYPTOPHAN--TRNA LIGASE, MITOCHONDRIAL"/>
    <property type="match status" value="1"/>
</dbReference>
<dbReference type="GO" id="GO:0004830">
    <property type="term" value="F:tryptophan-tRNA ligase activity"/>
    <property type="evidence" value="ECO:0007669"/>
    <property type="project" value="TreeGrafter"/>
</dbReference>
<evidence type="ECO:0000256" key="1">
    <source>
        <dbReference type="ARBA" id="ARBA00022598"/>
    </source>
</evidence>